<feature type="compositionally biased region" description="Basic residues" evidence="1">
    <location>
        <begin position="161"/>
        <end position="176"/>
    </location>
</feature>
<feature type="compositionally biased region" description="Basic and acidic residues" evidence="1">
    <location>
        <begin position="259"/>
        <end position="276"/>
    </location>
</feature>
<feature type="compositionally biased region" description="Polar residues" evidence="1">
    <location>
        <begin position="78"/>
        <end position="91"/>
    </location>
</feature>
<sequence>MATPAPQSPGPSPPSSTEPHPDIPIITTEPASQRTPTFTPLDISPPTSPPLGAKRPLEHVSPSSSHHGACSGDEHTSSHSFRMGSSPQDIFTNKGVMDRETRSHPPGHDHYMDDSCPPSFLYSGTHTHPYPYSGAQTQTCSPPYVPPSSQYPSFSHSYSHFHPHTHTHHSHPHPHHPSAPDLDFEPSESLLQTLHFAESLEGIQAGLSTMMQGLKGVEMGITNLVVLFQKVEELYRVDVERMGWGEEDGDRDFGLIGGERGRRGERERDRERERDGGWIQRRSRSKLGLE</sequence>
<gene>
    <name evidence="2" type="ORF">M011DRAFT_469034</name>
</gene>
<keyword evidence="3" id="KW-1185">Reference proteome</keyword>
<reference evidence="2" key="1">
    <citation type="journal article" date="2020" name="Stud. Mycol.">
        <title>101 Dothideomycetes genomes: a test case for predicting lifestyles and emergence of pathogens.</title>
        <authorList>
            <person name="Haridas S."/>
            <person name="Albert R."/>
            <person name="Binder M."/>
            <person name="Bloem J."/>
            <person name="Labutti K."/>
            <person name="Salamov A."/>
            <person name="Andreopoulos B."/>
            <person name="Baker S."/>
            <person name="Barry K."/>
            <person name="Bills G."/>
            <person name="Bluhm B."/>
            <person name="Cannon C."/>
            <person name="Castanera R."/>
            <person name="Culley D."/>
            <person name="Daum C."/>
            <person name="Ezra D."/>
            <person name="Gonzalez J."/>
            <person name="Henrissat B."/>
            <person name="Kuo A."/>
            <person name="Liang C."/>
            <person name="Lipzen A."/>
            <person name="Lutzoni F."/>
            <person name="Magnuson J."/>
            <person name="Mondo S."/>
            <person name="Nolan M."/>
            <person name="Ohm R."/>
            <person name="Pangilinan J."/>
            <person name="Park H.-J."/>
            <person name="Ramirez L."/>
            <person name="Alfaro M."/>
            <person name="Sun H."/>
            <person name="Tritt A."/>
            <person name="Yoshinaga Y."/>
            <person name="Zwiers L.-H."/>
            <person name="Turgeon B."/>
            <person name="Goodwin S."/>
            <person name="Spatafora J."/>
            <person name="Crous P."/>
            <person name="Grigoriev I."/>
        </authorList>
    </citation>
    <scope>NUCLEOTIDE SEQUENCE</scope>
    <source>
        <strain evidence="2">CBS 119925</strain>
    </source>
</reference>
<organism evidence="2 3">
    <name type="scientific">Sporormia fimetaria CBS 119925</name>
    <dbReference type="NCBI Taxonomy" id="1340428"/>
    <lineage>
        <taxon>Eukaryota</taxon>
        <taxon>Fungi</taxon>
        <taxon>Dikarya</taxon>
        <taxon>Ascomycota</taxon>
        <taxon>Pezizomycotina</taxon>
        <taxon>Dothideomycetes</taxon>
        <taxon>Pleosporomycetidae</taxon>
        <taxon>Pleosporales</taxon>
        <taxon>Sporormiaceae</taxon>
        <taxon>Sporormia</taxon>
    </lineage>
</organism>
<feature type="region of interest" description="Disordered" evidence="1">
    <location>
        <begin position="161"/>
        <end position="184"/>
    </location>
</feature>
<protein>
    <submittedName>
        <fullName evidence="2">Uncharacterized protein</fullName>
    </submittedName>
</protein>
<name>A0A6A6V8F6_9PLEO</name>
<proteinExistence type="predicted"/>
<dbReference type="Proteomes" id="UP000799440">
    <property type="component" value="Unassembled WGS sequence"/>
</dbReference>
<evidence type="ECO:0000313" key="2">
    <source>
        <dbReference type="EMBL" id="KAF2746176.1"/>
    </source>
</evidence>
<feature type="region of interest" description="Disordered" evidence="1">
    <location>
        <begin position="248"/>
        <end position="290"/>
    </location>
</feature>
<evidence type="ECO:0000313" key="3">
    <source>
        <dbReference type="Proteomes" id="UP000799440"/>
    </source>
</evidence>
<dbReference type="AlphaFoldDB" id="A0A6A6V8F6"/>
<feature type="compositionally biased region" description="Basic residues" evidence="1">
    <location>
        <begin position="281"/>
        <end position="290"/>
    </location>
</feature>
<accession>A0A6A6V8F6</accession>
<dbReference type="EMBL" id="MU006579">
    <property type="protein sequence ID" value="KAF2746176.1"/>
    <property type="molecule type" value="Genomic_DNA"/>
</dbReference>
<feature type="compositionally biased region" description="Pro residues" evidence="1">
    <location>
        <begin position="1"/>
        <end position="16"/>
    </location>
</feature>
<evidence type="ECO:0000256" key="1">
    <source>
        <dbReference type="SAM" id="MobiDB-lite"/>
    </source>
</evidence>
<feature type="region of interest" description="Disordered" evidence="1">
    <location>
        <begin position="1"/>
        <end position="92"/>
    </location>
</feature>
<feature type="compositionally biased region" description="Polar residues" evidence="1">
    <location>
        <begin position="29"/>
        <end position="38"/>
    </location>
</feature>